<protein>
    <submittedName>
        <fullName evidence="1">Uncharacterized protein</fullName>
    </submittedName>
</protein>
<accession>A0A8S5S992</accession>
<proteinExistence type="predicted"/>
<name>A0A8S5S992_9VIRU</name>
<organism evidence="1">
    <name type="scientific">Phage sp. ctGns7</name>
    <dbReference type="NCBI Taxonomy" id="2828003"/>
    <lineage>
        <taxon>Viruses</taxon>
    </lineage>
</organism>
<dbReference type="EMBL" id="BK032555">
    <property type="protein sequence ID" value="DAF47529.1"/>
    <property type="molecule type" value="Genomic_DNA"/>
</dbReference>
<sequence>MNINIIRPSVEIKSIKLKDVKAGDVFYIQGADDVPFLKTKLRIPDFTNRYSDEYLIGAMNLTNGNIIDFTQDTYVRLYKKTKLTIEV</sequence>
<evidence type="ECO:0000313" key="1">
    <source>
        <dbReference type="EMBL" id="DAF47529.1"/>
    </source>
</evidence>
<reference evidence="1" key="1">
    <citation type="journal article" date="2021" name="Proc. Natl. Acad. Sci. U.S.A.">
        <title>A Catalog of Tens of Thousands of Viruses from Human Metagenomes Reveals Hidden Associations with Chronic Diseases.</title>
        <authorList>
            <person name="Tisza M.J."/>
            <person name="Buck C.B."/>
        </authorList>
    </citation>
    <scope>NUCLEOTIDE SEQUENCE</scope>
    <source>
        <strain evidence="1">CtGns7</strain>
    </source>
</reference>